<protein>
    <submittedName>
        <fullName evidence="1">Uncharacterized protein</fullName>
    </submittedName>
</protein>
<dbReference type="Proteomes" id="UP000557217">
    <property type="component" value="Unassembled WGS sequence"/>
</dbReference>
<gene>
    <name evidence="1" type="ORF">HNR36_002432</name>
</gene>
<dbReference type="EMBL" id="JACHGZ010000035">
    <property type="protein sequence ID" value="MBB5150033.1"/>
    <property type="molecule type" value="Genomic_DNA"/>
</dbReference>
<sequence>MKKLFQIDPIIEMMNCRQLRMIGNYKFLEASEHHCKFYYEGFLVMIEADKVHINVLKEEEILVHVDQLKNFEMKRQVNENEIIR</sequence>
<dbReference type="AlphaFoldDB" id="A0A840PVT0"/>
<comment type="caution">
    <text evidence="1">The sequence shown here is derived from an EMBL/GenBank/DDBJ whole genome shotgun (WGS) entry which is preliminary data.</text>
</comment>
<accession>A0A840PVT0</accession>
<name>A0A840PVT0_URETH</name>
<dbReference type="RefSeq" id="WP_016838567.1">
    <property type="nucleotide sequence ID" value="NZ_AP018335.1"/>
</dbReference>
<reference evidence="1 2" key="1">
    <citation type="submission" date="2020-08" db="EMBL/GenBank/DDBJ databases">
        <title>Genomic Encyclopedia of Type Strains, Phase IV (KMG-IV): sequencing the most valuable type-strain genomes for metagenomic binning, comparative biology and taxonomic classification.</title>
        <authorList>
            <person name="Goeker M."/>
        </authorList>
    </citation>
    <scope>NUCLEOTIDE SEQUENCE [LARGE SCALE GENOMIC DNA]</scope>
    <source>
        <strain evidence="1 2">DSM 10633</strain>
    </source>
</reference>
<evidence type="ECO:0000313" key="1">
    <source>
        <dbReference type="EMBL" id="MBB5150033.1"/>
    </source>
</evidence>
<proteinExistence type="predicted"/>
<evidence type="ECO:0000313" key="2">
    <source>
        <dbReference type="Proteomes" id="UP000557217"/>
    </source>
</evidence>
<organism evidence="1 2">
    <name type="scientific">Ureibacillus thermosphaericus</name>
    <dbReference type="NCBI Taxonomy" id="51173"/>
    <lineage>
        <taxon>Bacteria</taxon>
        <taxon>Bacillati</taxon>
        <taxon>Bacillota</taxon>
        <taxon>Bacilli</taxon>
        <taxon>Bacillales</taxon>
        <taxon>Caryophanaceae</taxon>
        <taxon>Ureibacillus</taxon>
    </lineage>
</organism>
<keyword evidence="2" id="KW-1185">Reference proteome</keyword>